<protein>
    <submittedName>
        <fullName evidence="10">Uncharacterized protein</fullName>
    </submittedName>
</protein>
<keyword evidence="11" id="KW-1185">Reference proteome</keyword>
<dbReference type="AlphaFoldDB" id="A0A8T2T8Y8"/>
<evidence type="ECO:0000256" key="4">
    <source>
        <dbReference type="ARBA" id="ARBA00022806"/>
    </source>
</evidence>
<dbReference type="Gene3D" id="3.40.50.300">
    <property type="entry name" value="P-loop containing nucleotide triphosphate hydrolases"/>
    <property type="match status" value="2"/>
</dbReference>
<dbReference type="Proteomes" id="UP000825935">
    <property type="component" value="Chromosome 14"/>
</dbReference>
<evidence type="ECO:0000256" key="5">
    <source>
        <dbReference type="ARBA" id="ARBA00022840"/>
    </source>
</evidence>
<dbReference type="GO" id="GO:0016787">
    <property type="term" value="F:hydrolase activity"/>
    <property type="evidence" value="ECO:0007669"/>
    <property type="project" value="UniProtKB-KW"/>
</dbReference>
<name>A0A8T2T8Y8_CERRI</name>
<dbReference type="InterPro" id="IPR047187">
    <property type="entry name" value="SF1_C_Upf1"/>
</dbReference>
<dbReference type="Pfam" id="PF13086">
    <property type="entry name" value="AAA_11"/>
    <property type="match status" value="1"/>
</dbReference>
<dbReference type="OMA" id="IMKGSRH"/>
<accession>A0A8T2T8Y8</accession>
<feature type="region of interest" description="Disordered" evidence="6">
    <location>
        <begin position="62"/>
        <end position="84"/>
    </location>
</feature>
<dbReference type="PANTHER" id="PTHR10887">
    <property type="entry name" value="DNA2/NAM7 HELICASE FAMILY"/>
    <property type="match status" value="1"/>
</dbReference>
<evidence type="ECO:0000256" key="3">
    <source>
        <dbReference type="ARBA" id="ARBA00022801"/>
    </source>
</evidence>
<keyword evidence="2" id="KW-0547">Nucleotide-binding</keyword>
<dbReference type="GO" id="GO:0004386">
    <property type="term" value="F:helicase activity"/>
    <property type="evidence" value="ECO:0007669"/>
    <property type="project" value="UniProtKB-KW"/>
</dbReference>
<dbReference type="InterPro" id="IPR045055">
    <property type="entry name" value="DNA2/NAM7-like"/>
</dbReference>
<feature type="domain" description="DNA2/NAM7 helicase helicase" evidence="7">
    <location>
        <begin position="356"/>
        <end position="572"/>
    </location>
</feature>
<dbReference type="Pfam" id="PF13087">
    <property type="entry name" value="AAA_12"/>
    <property type="match status" value="1"/>
</dbReference>
<dbReference type="OrthoDB" id="6513042at2759"/>
<evidence type="ECO:0000313" key="11">
    <source>
        <dbReference type="Proteomes" id="UP000825935"/>
    </source>
</evidence>
<evidence type="ECO:0000256" key="2">
    <source>
        <dbReference type="ARBA" id="ARBA00022741"/>
    </source>
</evidence>
<sequence length="800" mass="89731">MAIAVSPASSLAQPALRGRFSCLYIPSPLTRRIGFRLDRCSTLHASRNIDISCKQKPSSVEISSDSCSRTNEKSSRQRSRKHQLRHQSLARYRSRFTSALEAELVSVNNAEQNEIRERLKKWSKHKLEAEGVAIFDLYAQSEGRLYRDKLLKLYTRSGDGLLPAHNQFSQGDIVVMSRNHPLAEDESVLEGVVVERARRFLKLAVPFNQCKDINLMKRWRLDLYANRTAYERCMFAIDIFSSPLVHQHGGILRLESSQNMRKSAPGWPLEDGFRFGEGASAIRGLVMKFHEVQLHVSPEYEGYLDEGESGTSNSPWVPKLLEELKALKSPPSRIGGKNLGDAKNHIRTYLKRLGRNLNTSQKVAIETAAIQKVTIWQGPPGTGKTKTLTYLVAALCDRGERVLACADSNVAVDNLVEGFLALGLRVARVGQPVKVKEELRECTVDAQVANHPLMKNAFEKKNKSMQQMRLARHINNEKQRSDGVRGSKLLWEKAQLLEAKAIEDVLNRADVVACTCIGAGDEVLLNVSFTVCVIDEATQATEPASLLPILKSGADAIVLVGDPVQLPPTVLSSEAMMAGLDFSLYQQLQQCGLNPCFLDTQYRMHPEIAKLPSKLFYFGRLLSYPSHSDRLPPSGYPWPNSFKPMVFIDCLSGREETTPESSSCFNNVEATQVLEVLKQLKSGSDFNNWKDVGVIAPYSAQVRLLKDMLMVDKYDEFQNLEIKTVDGFQGREKEVIIFCTVRANEKSELGFVSDPRRMNVALTRARRGLVVVGNSKTLESDKNWANWLVYMKKQKLYHAV</sequence>
<gene>
    <name evidence="10" type="ORF">KP509_14G043100</name>
</gene>
<evidence type="ECO:0000313" key="10">
    <source>
        <dbReference type="EMBL" id="KAH7415429.1"/>
    </source>
</evidence>
<dbReference type="EMBL" id="CM035419">
    <property type="protein sequence ID" value="KAH7415429.1"/>
    <property type="molecule type" value="Genomic_DNA"/>
</dbReference>
<dbReference type="GO" id="GO:0005524">
    <property type="term" value="F:ATP binding"/>
    <property type="evidence" value="ECO:0007669"/>
    <property type="project" value="UniProtKB-KW"/>
</dbReference>
<feature type="domain" description="Helicase SMUBP-2/HCS1 1B" evidence="9">
    <location>
        <begin position="109"/>
        <end position="206"/>
    </location>
</feature>
<dbReference type="GO" id="GO:0003723">
    <property type="term" value="F:RNA binding"/>
    <property type="evidence" value="ECO:0007669"/>
    <property type="project" value="InterPro"/>
</dbReference>
<dbReference type="FunFam" id="3.40.50.300:FF:000326">
    <property type="entry name" value="P-loop containing nucleoside triphosphate hydrolase"/>
    <property type="match status" value="1"/>
</dbReference>
<evidence type="ECO:0000256" key="6">
    <source>
        <dbReference type="SAM" id="MobiDB-lite"/>
    </source>
</evidence>
<dbReference type="InterPro" id="IPR048761">
    <property type="entry name" value="SMUBP-2_HCS1_1B"/>
</dbReference>
<keyword evidence="1" id="KW-0934">Plastid</keyword>
<dbReference type="PANTHER" id="PTHR10887:SF495">
    <property type="entry name" value="HELICASE SENATAXIN ISOFORM X1-RELATED"/>
    <property type="match status" value="1"/>
</dbReference>
<dbReference type="Pfam" id="PF21138">
    <property type="entry name" value="SMUBP-2_HCS1_1B"/>
    <property type="match status" value="1"/>
</dbReference>
<dbReference type="Gene3D" id="2.40.30.270">
    <property type="match status" value="1"/>
</dbReference>
<dbReference type="InterPro" id="IPR041677">
    <property type="entry name" value="DNA2/NAM7_AAA_11"/>
</dbReference>
<dbReference type="SUPFAM" id="SSF52540">
    <property type="entry name" value="P-loop containing nucleoside triphosphate hydrolases"/>
    <property type="match status" value="1"/>
</dbReference>
<feature type="domain" description="DNA2/NAM7 helicase-like C-terminal" evidence="8">
    <location>
        <begin position="581"/>
        <end position="776"/>
    </location>
</feature>
<organism evidence="10 11">
    <name type="scientific">Ceratopteris richardii</name>
    <name type="common">Triangle waterfern</name>
    <dbReference type="NCBI Taxonomy" id="49495"/>
    <lineage>
        <taxon>Eukaryota</taxon>
        <taxon>Viridiplantae</taxon>
        <taxon>Streptophyta</taxon>
        <taxon>Embryophyta</taxon>
        <taxon>Tracheophyta</taxon>
        <taxon>Polypodiopsida</taxon>
        <taxon>Polypodiidae</taxon>
        <taxon>Polypodiales</taxon>
        <taxon>Pteridineae</taxon>
        <taxon>Pteridaceae</taxon>
        <taxon>Parkerioideae</taxon>
        <taxon>Ceratopteris</taxon>
    </lineage>
</organism>
<evidence type="ECO:0000259" key="9">
    <source>
        <dbReference type="Pfam" id="PF21138"/>
    </source>
</evidence>
<evidence type="ECO:0000259" key="8">
    <source>
        <dbReference type="Pfam" id="PF13087"/>
    </source>
</evidence>
<evidence type="ECO:0000259" key="7">
    <source>
        <dbReference type="Pfam" id="PF13086"/>
    </source>
</evidence>
<dbReference type="InterPro" id="IPR041679">
    <property type="entry name" value="DNA2/NAM7-like_C"/>
</dbReference>
<proteinExistence type="predicted"/>
<dbReference type="CDD" id="cd18808">
    <property type="entry name" value="SF1_C_Upf1"/>
    <property type="match status" value="1"/>
</dbReference>
<dbReference type="GO" id="GO:0005694">
    <property type="term" value="C:chromosome"/>
    <property type="evidence" value="ECO:0007669"/>
    <property type="project" value="UniProtKB-ARBA"/>
</dbReference>
<evidence type="ECO:0000256" key="1">
    <source>
        <dbReference type="ARBA" id="ARBA00022528"/>
    </source>
</evidence>
<comment type="caution">
    <text evidence="10">The sequence shown here is derived from an EMBL/GenBank/DDBJ whole genome shotgun (WGS) entry which is preliminary data.</text>
</comment>
<keyword evidence="4" id="KW-0347">Helicase</keyword>
<keyword evidence="3" id="KW-0378">Hydrolase</keyword>
<keyword evidence="5" id="KW-0067">ATP-binding</keyword>
<reference evidence="10" key="1">
    <citation type="submission" date="2021-08" db="EMBL/GenBank/DDBJ databases">
        <title>WGS assembly of Ceratopteris richardii.</title>
        <authorList>
            <person name="Marchant D.B."/>
            <person name="Chen G."/>
            <person name="Jenkins J."/>
            <person name="Shu S."/>
            <person name="Leebens-Mack J."/>
            <person name="Grimwood J."/>
            <person name="Schmutz J."/>
            <person name="Soltis P."/>
            <person name="Soltis D."/>
            <person name="Chen Z.-H."/>
        </authorList>
    </citation>
    <scope>NUCLEOTIDE SEQUENCE</scope>
    <source>
        <strain evidence="10">Whitten #5841</strain>
        <tissue evidence="10">Leaf</tissue>
    </source>
</reference>
<dbReference type="InterPro" id="IPR027417">
    <property type="entry name" value="P-loop_NTPase"/>
</dbReference>
<keyword evidence="1" id="KW-0150">Chloroplast</keyword>